<reference evidence="1" key="1">
    <citation type="journal article" date="2020" name="Stud. Mycol.">
        <title>101 Dothideomycetes genomes: a test case for predicting lifestyles and emergence of pathogens.</title>
        <authorList>
            <person name="Haridas S."/>
            <person name="Albert R."/>
            <person name="Binder M."/>
            <person name="Bloem J."/>
            <person name="Labutti K."/>
            <person name="Salamov A."/>
            <person name="Andreopoulos B."/>
            <person name="Baker S."/>
            <person name="Barry K."/>
            <person name="Bills G."/>
            <person name="Bluhm B."/>
            <person name="Cannon C."/>
            <person name="Castanera R."/>
            <person name="Culley D."/>
            <person name="Daum C."/>
            <person name="Ezra D."/>
            <person name="Gonzalez J."/>
            <person name="Henrissat B."/>
            <person name="Kuo A."/>
            <person name="Liang C."/>
            <person name="Lipzen A."/>
            <person name="Lutzoni F."/>
            <person name="Magnuson J."/>
            <person name="Mondo S."/>
            <person name="Nolan M."/>
            <person name="Ohm R."/>
            <person name="Pangilinan J."/>
            <person name="Park H.-J."/>
            <person name="Ramirez L."/>
            <person name="Alfaro M."/>
            <person name="Sun H."/>
            <person name="Tritt A."/>
            <person name="Yoshinaga Y."/>
            <person name="Zwiers L.-H."/>
            <person name="Turgeon B."/>
            <person name="Goodwin S."/>
            <person name="Spatafora J."/>
            <person name="Crous P."/>
            <person name="Grigoriev I."/>
        </authorList>
    </citation>
    <scope>NUCLEOTIDE SEQUENCE</scope>
    <source>
        <strain evidence="1">CBS 115976</strain>
    </source>
</reference>
<proteinExistence type="predicted"/>
<evidence type="ECO:0000313" key="2">
    <source>
        <dbReference type="Proteomes" id="UP000799302"/>
    </source>
</evidence>
<gene>
    <name evidence="1" type="ORF">BT63DRAFT_27720</name>
</gene>
<dbReference type="EMBL" id="MU004230">
    <property type="protein sequence ID" value="KAF2675063.1"/>
    <property type="molecule type" value="Genomic_DNA"/>
</dbReference>
<organism evidence="1 2">
    <name type="scientific">Microthyrium microscopicum</name>
    <dbReference type="NCBI Taxonomy" id="703497"/>
    <lineage>
        <taxon>Eukaryota</taxon>
        <taxon>Fungi</taxon>
        <taxon>Dikarya</taxon>
        <taxon>Ascomycota</taxon>
        <taxon>Pezizomycotina</taxon>
        <taxon>Dothideomycetes</taxon>
        <taxon>Dothideomycetes incertae sedis</taxon>
        <taxon>Microthyriales</taxon>
        <taxon>Microthyriaceae</taxon>
        <taxon>Microthyrium</taxon>
    </lineage>
</organism>
<protein>
    <submittedName>
        <fullName evidence="1">Uncharacterized protein</fullName>
    </submittedName>
</protein>
<keyword evidence="2" id="KW-1185">Reference proteome</keyword>
<name>A0A6A6UUB0_9PEZI</name>
<evidence type="ECO:0000313" key="1">
    <source>
        <dbReference type="EMBL" id="KAF2675063.1"/>
    </source>
</evidence>
<dbReference type="Proteomes" id="UP000799302">
    <property type="component" value="Unassembled WGS sequence"/>
</dbReference>
<sequence length="116" mass="13302">MKRRIERRCPPEIPTIFRPNKPAKITDYVLNFPLSFEYLMNYRVFEKKTDEAVTPLWCWCWLAHSVACLVLVGGASLRKRGASTILLFFSPPRLCTNSIASTDPHQCDRVVLSTSL</sequence>
<accession>A0A6A6UUB0</accession>
<dbReference type="AlphaFoldDB" id="A0A6A6UUB0"/>